<feature type="transmembrane region" description="Helical" evidence="1">
    <location>
        <begin position="167"/>
        <end position="190"/>
    </location>
</feature>
<feature type="transmembrane region" description="Helical" evidence="1">
    <location>
        <begin position="33"/>
        <end position="51"/>
    </location>
</feature>
<dbReference type="EMBL" id="MN739371">
    <property type="protein sequence ID" value="QHT01389.1"/>
    <property type="molecule type" value="Genomic_DNA"/>
</dbReference>
<accession>A0A6C0CCI2</accession>
<evidence type="ECO:0000313" key="2">
    <source>
        <dbReference type="EMBL" id="QHT01389.1"/>
    </source>
</evidence>
<feature type="transmembrane region" description="Helical" evidence="1">
    <location>
        <begin position="202"/>
        <end position="222"/>
    </location>
</feature>
<keyword evidence="1" id="KW-1133">Transmembrane helix</keyword>
<feature type="transmembrane region" description="Helical" evidence="1">
    <location>
        <begin position="12"/>
        <end position="28"/>
    </location>
</feature>
<name>A0A6C0CCI2_9ZZZZ</name>
<protein>
    <submittedName>
        <fullName evidence="2">Uncharacterized protein</fullName>
    </submittedName>
</protein>
<organism evidence="2">
    <name type="scientific">viral metagenome</name>
    <dbReference type="NCBI Taxonomy" id="1070528"/>
    <lineage>
        <taxon>unclassified sequences</taxon>
        <taxon>metagenomes</taxon>
        <taxon>organismal metagenomes</taxon>
    </lineage>
</organism>
<sequence length="393" mass="46449">MQFISYDEISYLSFVFAVFVISFARIYFFGLRIIASQITLLQCLMVAIVVISRFTNYAITLFVILYFVLFVLYNIIIFIDNDYMLIITLLVAYIRSIRDGSDVIWLFILANFVIHLYDRLKVSFVAVNLFLILSFQSNLLFYASILDTAIVLSLFVRDYFRFENHKYIFRFIGLLLAYHTMLCMYSLFVWKDIFYQFVHSLSIWYIYCYYYGIWISGLPFFLEWCNKMNLIPYMHSYYHGRVNLNLLSYIFWPDGDRNVKISDPNHVPYENYAKQTSLDEQILGVGLSLIDNITCSFEGRIIKFEESHVAYDGRVDDIINIFYKKILLSNTSARVIIKEKFASSITINCGNVTTIDIYYLIKNIIKKFGICNDIAMIILWFLMQKNLKDAIRR</sequence>
<reference evidence="2" key="1">
    <citation type="journal article" date="2020" name="Nature">
        <title>Giant virus diversity and host interactions through global metagenomics.</title>
        <authorList>
            <person name="Schulz F."/>
            <person name="Roux S."/>
            <person name="Paez-Espino D."/>
            <person name="Jungbluth S."/>
            <person name="Walsh D.A."/>
            <person name="Denef V.J."/>
            <person name="McMahon K.D."/>
            <person name="Konstantinidis K.T."/>
            <person name="Eloe-Fadrosh E.A."/>
            <person name="Kyrpides N.C."/>
            <person name="Woyke T."/>
        </authorList>
    </citation>
    <scope>NUCLEOTIDE SEQUENCE</scope>
    <source>
        <strain evidence="2">GVMAG-M-3300020192-26</strain>
    </source>
</reference>
<keyword evidence="1" id="KW-0472">Membrane</keyword>
<keyword evidence="1" id="KW-0812">Transmembrane</keyword>
<feature type="transmembrane region" description="Helical" evidence="1">
    <location>
        <begin position="57"/>
        <end position="79"/>
    </location>
</feature>
<evidence type="ECO:0000256" key="1">
    <source>
        <dbReference type="SAM" id="Phobius"/>
    </source>
</evidence>
<proteinExistence type="predicted"/>
<feature type="transmembrane region" description="Helical" evidence="1">
    <location>
        <begin position="129"/>
        <end position="155"/>
    </location>
</feature>
<dbReference type="AlphaFoldDB" id="A0A6C0CCI2"/>